<reference evidence="2 3" key="1">
    <citation type="submission" date="2019-02" db="EMBL/GenBank/DDBJ databases">
        <title>Genome sequencing of the rare red list fungi Hericium alpestre (H. flagellum).</title>
        <authorList>
            <person name="Buettner E."/>
            <person name="Kellner H."/>
        </authorList>
    </citation>
    <scope>NUCLEOTIDE SEQUENCE [LARGE SCALE GENOMIC DNA]</scope>
    <source>
        <strain evidence="2 3">DSM 108284</strain>
    </source>
</reference>
<dbReference type="OrthoDB" id="3214103at2759"/>
<dbReference type="AlphaFoldDB" id="A0A4Z0A5P8"/>
<feature type="transmembrane region" description="Helical" evidence="1">
    <location>
        <begin position="69"/>
        <end position="87"/>
    </location>
</feature>
<comment type="caution">
    <text evidence="2">The sequence shown here is derived from an EMBL/GenBank/DDBJ whole genome shotgun (WGS) entry which is preliminary data.</text>
</comment>
<evidence type="ECO:0000256" key="1">
    <source>
        <dbReference type="SAM" id="Phobius"/>
    </source>
</evidence>
<keyword evidence="1" id="KW-0812">Transmembrane</keyword>
<sequence>MIFAKSTYILLCKRMSSMTLVLLGATVLISPLCSGVHVLEAYGHLQVFLGDAIVTWRAWLILDRKRRVLILPGFFLLTSLAFGLIHVTSGDRIVGGLQTVLSGCDPLFCLLTTATNASSTLLIAWKTWKHRKDVKRYLNSGTRKTQVGKVLILLLESGSIYCMITAICGISFWVNAAMNSFLKSLLIQVTVSKEPSTHQFSNAYTDMSDALRPDCWWSNFYGICISFTLRDDWLIVSKRDVLDYKLSIGYVQWKWHHET</sequence>
<keyword evidence="1" id="KW-0472">Membrane</keyword>
<evidence type="ECO:0000313" key="3">
    <source>
        <dbReference type="Proteomes" id="UP000298061"/>
    </source>
</evidence>
<protein>
    <submittedName>
        <fullName evidence="2">Uncharacterized protein</fullName>
    </submittedName>
</protein>
<name>A0A4Z0A5P8_9AGAM</name>
<gene>
    <name evidence="2" type="ORF">EWM64_g2371</name>
</gene>
<feature type="transmembrane region" description="Helical" evidence="1">
    <location>
        <begin position="45"/>
        <end position="62"/>
    </location>
</feature>
<keyword evidence="3" id="KW-1185">Reference proteome</keyword>
<feature type="transmembrane region" description="Helical" evidence="1">
    <location>
        <begin position="149"/>
        <end position="174"/>
    </location>
</feature>
<keyword evidence="1" id="KW-1133">Transmembrane helix</keyword>
<accession>A0A4Z0A5P8</accession>
<proteinExistence type="predicted"/>
<organism evidence="2 3">
    <name type="scientific">Hericium alpestre</name>
    <dbReference type="NCBI Taxonomy" id="135208"/>
    <lineage>
        <taxon>Eukaryota</taxon>
        <taxon>Fungi</taxon>
        <taxon>Dikarya</taxon>
        <taxon>Basidiomycota</taxon>
        <taxon>Agaricomycotina</taxon>
        <taxon>Agaricomycetes</taxon>
        <taxon>Russulales</taxon>
        <taxon>Hericiaceae</taxon>
        <taxon>Hericium</taxon>
    </lineage>
</organism>
<evidence type="ECO:0000313" key="2">
    <source>
        <dbReference type="EMBL" id="TFY81647.1"/>
    </source>
</evidence>
<dbReference type="EMBL" id="SFCI01000189">
    <property type="protein sequence ID" value="TFY81647.1"/>
    <property type="molecule type" value="Genomic_DNA"/>
</dbReference>
<dbReference type="Proteomes" id="UP000298061">
    <property type="component" value="Unassembled WGS sequence"/>
</dbReference>
<feature type="transmembrane region" description="Helical" evidence="1">
    <location>
        <begin position="107"/>
        <end position="128"/>
    </location>
</feature>